<feature type="region of interest" description="Disordered" evidence="1">
    <location>
        <begin position="76"/>
        <end position="123"/>
    </location>
</feature>
<proteinExistence type="predicted"/>
<sequence length="424" mass="46882">MALVVLPSEPTPKITTKAAPFPSFLDDDDDDESFELNIDKSIPCTRTHKSKAAEDGEIDVFSADKYFNEAFDQVEHHPRISRKGATPQSSHHHHHHTLMDPSKSQPRTSSVRSEPSWKSWNSRSHLLVQKTPRTNHLHNHQPPANSMKQRGKSFLAAIGRNYCSCNGKNSTQIDDISSNSRTSAENPPLRSRRSCKGDNLNHIQIKNSPVLNNPEQKNQLQDRKCLNVLDGRMVSSWEVIDDHYDDTGSESSSDLFEIESFLGGNSNLFLPIDISTRTSLYAPSEASIEWSVVTASAVDFSVASDSEEPKTARSSDSNGSICCYGNVVSGETMKKKKAKRLSSILMGCRNEKAVGVAGDEYRTTTKTVTADEYRTTTKTVTPGRGREYHGPTTTILPLSGEVAGFSARTFSTSILNRQPQPLDI</sequence>
<keyword evidence="3" id="KW-1185">Reference proteome</keyword>
<gene>
    <name evidence="2" type="ORF">CEPIT_LOCUS6768</name>
</gene>
<dbReference type="InterPro" id="IPR039615">
    <property type="entry name" value="PKS"/>
</dbReference>
<feature type="region of interest" description="Disordered" evidence="1">
    <location>
        <begin position="169"/>
        <end position="199"/>
    </location>
</feature>
<evidence type="ECO:0000313" key="2">
    <source>
        <dbReference type="EMBL" id="CAH9079231.1"/>
    </source>
</evidence>
<dbReference type="GO" id="GO:0009638">
    <property type="term" value="P:phototropism"/>
    <property type="evidence" value="ECO:0007669"/>
    <property type="project" value="InterPro"/>
</dbReference>
<comment type="caution">
    <text evidence="2">The sequence shown here is derived from an EMBL/GenBank/DDBJ whole genome shotgun (WGS) entry which is preliminary data.</text>
</comment>
<reference evidence="2" key="1">
    <citation type="submission" date="2022-07" db="EMBL/GenBank/DDBJ databases">
        <authorList>
            <person name="Macas J."/>
            <person name="Novak P."/>
            <person name="Neumann P."/>
        </authorList>
    </citation>
    <scope>NUCLEOTIDE SEQUENCE</scope>
</reference>
<protein>
    <submittedName>
        <fullName evidence="2">Uncharacterized protein</fullName>
    </submittedName>
</protein>
<dbReference type="EMBL" id="CAMAPF010000033">
    <property type="protein sequence ID" value="CAH9079231.1"/>
    <property type="molecule type" value="Genomic_DNA"/>
</dbReference>
<accession>A0AAV0CN04</accession>
<evidence type="ECO:0000256" key="1">
    <source>
        <dbReference type="SAM" id="MobiDB-lite"/>
    </source>
</evidence>
<feature type="compositionally biased region" description="Polar residues" evidence="1">
    <location>
        <begin position="102"/>
        <end position="123"/>
    </location>
</feature>
<organism evidence="2 3">
    <name type="scientific">Cuscuta epithymum</name>
    <dbReference type="NCBI Taxonomy" id="186058"/>
    <lineage>
        <taxon>Eukaryota</taxon>
        <taxon>Viridiplantae</taxon>
        <taxon>Streptophyta</taxon>
        <taxon>Embryophyta</taxon>
        <taxon>Tracheophyta</taxon>
        <taxon>Spermatophyta</taxon>
        <taxon>Magnoliopsida</taxon>
        <taxon>eudicotyledons</taxon>
        <taxon>Gunneridae</taxon>
        <taxon>Pentapetalae</taxon>
        <taxon>asterids</taxon>
        <taxon>lamiids</taxon>
        <taxon>Solanales</taxon>
        <taxon>Convolvulaceae</taxon>
        <taxon>Cuscuteae</taxon>
        <taxon>Cuscuta</taxon>
        <taxon>Cuscuta subgen. Cuscuta</taxon>
    </lineage>
</organism>
<dbReference type="AlphaFoldDB" id="A0AAV0CN04"/>
<feature type="compositionally biased region" description="Polar residues" evidence="1">
    <location>
        <begin position="169"/>
        <end position="185"/>
    </location>
</feature>
<dbReference type="PANTHER" id="PTHR33781">
    <property type="entry name" value="PROTEIN PHYTOCHROME KINASE SUBSTRATE 1-RELATED"/>
    <property type="match status" value="1"/>
</dbReference>
<evidence type="ECO:0000313" key="3">
    <source>
        <dbReference type="Proteomes" id="UP001152523"/>
    </source>
</evidence>
<name>A0AAV0CN04_9ASTE</name>
<feature type="region of interest" description="Disordered" evidence="1">
    <location>
        <begin position="1"/>
        <end position="32"/>
    </location>
</feature>
<dbReference type="PANTHER" id="PTHR33781:SF4">
    <property type="entry name" value="PROTEIN PHYTOCHROME KINASE SUBSTRATE 1"/>
    <property type="match status" value="1"/>
</dbReference>
<dbReference type="Proteomes" id="UP001152523">
    <property type="component" value="Unassembled WGS sequence"/>
</dbReference>